<evidence type="ECO:0000313" key="4">
    <source>
        <dbReference type="EMBL" id="ECC1605034.1"/>
    </source>
</evidence>
<name>A0A5Y1WCW1_SALER</name>
<comment type="caution">
    <text evidence="4">The sequence shown here is derived from an EMBL/GenBank/DDBJ whole genome shotgun (WGS) entry which is preliminary data.</text>
</comment>
<accession>A0A5Y1WCW1</accession>
<evidence type="ECO:0000256" key="1">
    <source>
        <dbReference type="ARBA" id="ARBA00023125"/>
    </source>
</evidence>
<dbReference type="Gene3D" id="1.10.1660.20">
    <property type="match status" value="1"/>
</dbReference>
<dbReference type="GO" id="GO:0003677">
    <property type="term" value="F:DNA binding"/>
    <property type="evidence" value="ECO:0007669"/>
    <property type="project" value="UniProtKB-KW"/>
</dbReference>
<organism evidence="4">
    <name type="scientific">Salmonella enterica subsp. salamae</name>
    <dbReference type="NCBI Taxonomy" id="59202"/>
    <lineage>
        <taxon>Bacteria</taxon>
        <taxon>Pseudomonadati</taxon>
        <taxon>Pseudomonadota</taxon>
        <taxon>Gammaproteobacteria</taxon>
        <taxon>Enterobacterales</taxon>
        <taxon>Enterobacteriaceae</taxon>
        <taxon>Salmonella</taxon>
    </lineage>
</organism>
<dbReference type="EMBL" id="AAIAJV010000003">
    <property type="protein sequence ID" value="ECC1605034.1"/>
    <property type="molecule type" value="Genomic_DNA"/>
</dbReference>
<evidence type="ECO:0000256" key="2">
    <source>
        <dbReference type="ARBA" id="ARBA00023172"/>
    </source>
</evidence>
<feature type="domain" description="Excisionase-like" evidence="3">
    <location>
        <begin position="4"/>
        <end position="80"/>
    </location>
</feature>
<dbReference type="Pfam" id="PF07825">
    <property type="entry name" value="Exc"/>
    <property type="match status" value="1"/>
</dbReference>
<dbReference type="SUPFAM" id="SSF46955">
    <property type="entry name" value="Putative DNA-binding domain"/>
    <property type="match status" value="1"/>
</dbReference>
<protein>
    <submittedName>
        <fullName evidence="4">Excisionase</fullName>
    </submittedName>
</protein>
<dbReference type="InterPro" id="IPR009061">
    <property type="entry name" value="DNA-bd_dom_put_sf"/>
</dbReference>
<dbReference type="GO" id="GO:0006310">
    <property type="term" value="P:DNA recombination"/>
    <property type="evidence" value="ECO:0007669"/>
    <property type="project" value="UniProtKB-KW"/>
</dbReference>
<dbReference type="AlphaFoldDB" id="A0A5Y1WCW1"/>
<reference evidence="4" key="1">
    <citation type="submission" date="2019-07" db="EMBL/GenBank/DDBJ databases">
        <authorList>
            <person name="Ashton P.M."/>
            <person name="Dallman T."/>
            <person name="Nair S."/>
            <person name="De Pinna E."/>
            <person name="Peters T."/>
            <person name="Grant K."/>
        </authorList>
    </citation>
    <scope>NUCLEOTIDE SEQUENCE</scope>
    <source>
        <strain evidence="4">646013</strain>
    </source>
</reference>
<keyword evidence="2" id="KW-0233">DNA recombination</keyword>
<gene>
    <name evidence="4" type="ORF">FNI14_03375</name>
</gene>
<evidence type="ECO:0000259" key="3">
    <source>
        <dbReference type="Pfam" id="PF07825"/>
    </source>
</evidence>
<dbReference type="InterPro" id="IPR038137">
    <property type="entry name" value="Excisionase-like_sf"/>
</dbReference>
<proteinExistence type="predicted"/>
<sequence>MALITPKEWNDRQPRPRSIEQVRRWVRSGRIQPPPILDGREYLVEENAVKVHLNGQCFSAPVSKNKLKLKERIRHGRSEKKP</sequence>
<keyword evidence="1" id="KW-0238">DNA-binding</keyword>
<dbReference type="InterPro" id="IPR012884">
    <property type="entry name" value="Excisionase-like"/>
</dbReference>